<dbReference type="InterPro" id="IPR003439">
    <property type="entry name" value="ABC_transporter-like_ATP-bd"/>
</dbReference>
<dbReference type="CDD" id="cd03215">
    <property type="entry name" value="ABC_Carb_Monos_II"/>
    <property type="match status" value="1"/>
</dbReference>
<keyword evidence="2" id="KW-1003">Cell membrane</keyword>
<dbReference type="PROSITE" id="PS50893">
    <property type="entry name" value="ABC_TRANSPORTER_2"/>
    <property type="match status" value="2"/>
</dbReference>
<keyword evidence="5" id="KW-0547">Nucleotide-binding</keyword>
<gene>
    <name evidence="10" type="primary">rbsA</name>
    <name evidence="10" type="ORF">STABA_v1c09200</name>
</gene>
<accession>A0A6I6CJL0</accession>
<evidence type="ECO:0000256" key="3">
    <source>
        <dbReference type="ARBA" id="ARBA00022597"/>
    </source>
</evidence>
<keyword evidence="1" id="KW-0813">Transport</keyword>
<dbReference type="InterPro" id="IPR003593">
    <property type="entry name" value="AAA+_ATPase"/>
</dbReference>
<protein>
    <submittedName>
        <fullName evidence="10">Ribose transport system ATP-binding protein</fullName>
    </submittedName>
</protein>
<dbReference type="OrthoDB" id="9771863at2"/>
<organism evidence="10 11">
    <name type="scientific">Spiroplasma tabanidicola</name>
    <dbReference type="NCBI Taxonomy" id="324079"/>
    <lineage>
        <taxon>Bacteria</taxon>
        <taxon>Bacillati</taxon>
        <taxon>Mycoplasmatota</taxon>
        <taxon>Mollicutes</taxon>
        <taxon>Entomoplasmatales</taxon>
        <taxon>Spiroplasmataceae</taxon>
        <taxon>Spiroplasma</taxon>
    </lineage>
</organism>
<keyword evidence="4" id="KW-0677">Repeat</keyword>
<evidence type="ECO:0000256" key="2">
    <source>
        <dbReference type="ARBA" id="ARBA00022475"/>
    </source>
</evidence>
<dbReference type="PANTHER" id="PTHR43790:SF3">
    <property type="entry name" value="D-ALLOSE IMPORT ATP-BINDING PROTEIN ALSA-RELATED"/>
    <property type="match status" value="1"/>
</dbReference>
<dbReference type="Proteomes" id="UP000424468">
    <property type="component" value="Chromosome"/>
</dbReference>
<keyword evidence="11" id="KW-1185">Reference proteome</keyword>
<dbReference type="InterPro" id="IPR017871">
    <property type="entry name" value="ABC_transporter-like_CS"/>
</dbReference>
<evidence type="ECO:0000256" key="4">
    <source>
        <dbReference type="ARBA" id="ARBA00022737"/>
    </source>
</evidence>
<dbReference type="SMART" id="SM00382">
    <property type="entry name" value="AAA"/>
    <property type="match status" value="2"/>
</dbReference>
<feature type="domain" description="ABC transporter" evidence="9">
    <location>
        <begin position="15"/>
        <end position="251"/>
    </location>
</feature>
<keyword evidence="3" id="KW-0762">Sugar transport</keyword>
<evidence type="ECO:0000313" key="10">
    <source>
        <dbReference type="EMBL" id="QGS52273.1"/>
    </source>
</evidence>
<reference evidence="10 11" key="1">
    <citation type="submission" date="2019-11" db="EMBL/GenBank/DDBJ databases">
        <title>Complete genome sequence of Spiroplasma tabanidicola TAUS-1 (DSM 22603).</title>
        <authorList>
            <person name="Huang C.-T."/>
            <person name="Lin Y.-C."/>
            <person name="Kuo C.-H."/>
        </authorList>
    </citation>
    <scope>NUCLEOTIDE SEQUENCE [LARGE SCALE GENOMIC DNA]</scope>
    <source>
        <strain evidence="10 11">TAUS-1</strain>
    </source>
</reference>
<dbReference type="GO" id="GO:0016887">
    <property type="term" value="F:ATP hydrolysis activity"/>
    <property type="evidence" value="ECO:0007669"/>
    <property type="project" value="InterPro"/>
</dbReference>
<dbReference type="KEGG" id="stab:STABA_v1c09200"/>
<dbReference type="Gene3D" id="3.40.50.300">
    <property type="entry name" value="P-loop containing nucleotide triphosphate hydrolases"/>
    <property type="match status" value="2"/>
</dbReference>
<dbReference type="PROSITE" id="PS00211">
    <property type="entry name" value="ABC_TRANSPORTER_1"/>
    <property type="match status" value="1"/>
</dbReference>
<evidence type="ECO:0000256" key="1">
    <source>
        <dbReference type="ARBA" id="ARBA00022448"/>
    </source>
</evidence>
<dbReference type="AlphaFoldDB" id="A0A6I6CJL0"/>
<dbReference type="SUPFAM" id="SSF52540">
    <property type="entry name" value="P-loop containing nucleoside triphosphate hydrolases"/>
    <property type="match status" value="2"/>
</dbReference>
<dbReference type="PANTHER" id="PTHR43790">
    <property type="entry name" value="CARBOHYDRATE TRANSPORT ATP-BINDING PROTEIN MG119-RELATED"/>
    <property type="match status" value="1"/>
</dbReference>
<sequence>MENIFNEKIKLTPLLVLKDIKKTFGNTTALKGVFLRAFEGKAMGVLGENGAGKSTLMNILSGVIQRTSGDLYWKGIHKNSFRNVKEAEHLGISIIHQEIACFNDMNVLDNIYAGHEVGRFGFVNYKKEKKMIKEVFKLLKLEVDLNEIMSNLTIAEQQMVEIAKSILRKSKLIIFDEPTSSLSKKEAESLFEIISKLKSEGIAICYISHKLEEIPIVCDFITVIRDGEYIGEYTVNELTEDELISKMVGREVVEKYPQKDNPSYNQVILKVEDLTNDFVKNINFDLYKDEILGFSGLVGAQRTELFKSLVGFFPKIAGRVLLNGEEISLNSVGSSIKKGIYYVTEDRKNDGLFLDETIRKNISISCLNSISNLGFVNLNKEKKLSNHFIGIMSVKTSSGENTVGSMSGGNQQKVLLAKAFAAEPKVIIFDEPTRGVDVGSRREIYDLIYEAKRNGIGVIVISSDLPEVLGLCNRVVVMKNGRITNKLKGEQLSPEEIIKYAI</sequence>
<dbReference type="InterPro" id="IPR050107">
    <property type="entry name" value="ABC_carbohydrate_import_ATPase"/>
</dbReference>
<keyword evidence="6 10" id="KW-0067">ATP-binding</keyword>
<evidence type="ECO:0000256" key="8">
    <source>
        <dbReference type="ARBA" id="ARBA00023136"/>
    </source>
</evidence>
<feature type="domain" description="ABC transporter" evidence="9">
    <location>
        <begin position="263"/>
        <end position="502"/>
    </location>
</feature>
<evidence type="ECO:0000313" key="11">
    <source>
        <dbReference type="Proteomes" id="UP000424468"/>
    </source>
</evidence>
<proteinExistence type="predicted"/>
<name>A0A6I6CJL0_9MOLU</name>
<dbReference type="GO" id="GO:0005524">
    <property type="term" value="F:ATP binding"/>
    <property type="evidence" value="ECO:0007669"/>
    <property type="project" value="UniProtKB-KW"/>
</dbReference>
<evidence type="ECO:0000256" key="5">
    <source>
        <dbReference type="ARBA" id="ARBA00022741"/>
    </source>
</evidence>
<dbReference type="EMBL" id="CP046276">
    <property type="protein sequence ID" value="QGS52273.1"/>
    <property type="molecule type" value="Genomic_DNA"/>
</dbReference>
<evidence type="ECO:0000256" key="7">
    <source>
        <dbReference type="ARBA" id="ARBA00022967"/>
    </source>
</evidence>
<evidence type="ECO:0000256" key="6">
    <source>
        <dbReference type="ARBA" id="ARBA00022840"/>
    </source>
</evidence>
<evidence type="ECO:0000259" key="9">
    <source>
        <dbReference type="PROSITE" id="PS50893"/>
    </source>
</evidence>
<dbReference type="InterPro" id="IPR027417">
    <property type="entry name" value="P-loop_NTPase"/>
</dbReference>
<keyword evidence="8" id="KW-0472">Membrane</keyword>
<dbReference type="RefSeq" id="WP_156007065.1">
    <property type="nucleotide sequence ID" value="NZ_CP046276.1"/>
</dbReference>
<dbReference type="CDD" id="cd03216">
    <property type="entry name" value="ABC_Carb_Monos_I"/>
    <property type="match status" value="1"/>
</dbReference>
<dbReference type="Pfam" id="PF00005">
    <property type="entry name" value="ABC_tran"/>
    <property type="match status" value="2"/>
</dbReference>
<keyword evidence="7" id="KW-1278">Translocase</keyword>